<dbReference type="EMBL" id="JBBWUH010000003">
    <property type="protein sequence ID" value="KAK8173778.1"/>
    <property type="molecule type" value="Genomic_DNA"/>
</dbReference>
<feature type="region of interest" description="Disordered" evidence="2">
    <location>
        <begin position="478"/>
        <end position="570"/>
    </location>
</feature>
<feature type="compositionally biased region" description="Low complexity" evidence="2">
    <location>
        <begin position="20"/>
        <end position="32"/>
    </location>
</feature>
<feature type="compositionally biased region" description="Low complexity" evidence="2">
    <location>
        <begin position="522"/>
        <end position="538"/>
    </location>
</feature>
<feature type="compositionally biased region" description="Pro residues" evidence="2">
    <location>
        <begin position="66"/>
        <end position="78"/>
    </location>
</feature>
<protein>
    <submittedName>
        <fullName evidence="3">Uncharacterized protein</fullName>
    </submittedName>
</protein>
<sequence length="570" mass="62343">MSIFRSWSARLDGQSPPSSPTSFFHFPTMSSPREMDREHELPHWSDSPSDTSMSNTTTGMSVNSPASPPPRPFFPPAPILASVHASTARLKQTRQLPDALVLLRRREQQLHDELQDLLFAQEEALAEATGGGTSGEPEAVDLSGSLTPTVQSLTTASVNENGNGTSFERRQSPRAKLGVNAARKGIRRAMRKLAAVKAQESRLLDGDKEGSNAVLEQLKKWDERKEKLNKQIHDIETGDHHSKTDRLRHEATMLEGEISELEEKLRIMKTRHRELLSEISEIDNLVQSKLSSYKTSLSLLESDINNFLRRAPSRDRGGAGGHGDAPFYKMPPKRRTLEMAKDHYHDELEAVQEQQAELARERNALEEGAAIWSDILRAITALERHIASATAHLASSSEDSTAEAKDLLRHFEDTTTYLEAQIDAAEERGWKLLVACVGAELAALHQGRRFLEDMVGEAEGTSPTVEREKLLGDVDVEFAPSSGAASPRLRDGSTADGGAAANRGGGGGGLSSSQRTMLPIRSSSGSSLAGKGSAAPSGEKTRVKEYQSTDEDEPDPELLISHQDTDDDLR</sequence>
<gene>
    <name evidence="3" type="ORF">IWX90DRAFT_427904</name>
</gene>
<keyword evidence="4" id="KW-1185">Reference proteome</keyword>
<feature type="region of interest" description="Disordered" evidence="2">
    <location>
        <begin position="311"/>
        <end position="330"/>
    </location>
</feature>
<proteinExistence type="predicted"/>
<comment type="caution">
    <text evidence="3">The sequence shown here is derived from an EMBL/GenBank/DDBJ whole genome shotgun (WGS) entry which is preliminary data.</text>
</comment>
<keyword evidence="1" id="KW-0175">Coiled coil</keyword>
<evidence type="ECO:0000313" key="3">
    <source>
        <dbReference type="EMBL" id="KAK8173778.1"/>
    </source>
</evidence>
<feature type="coiled-coil region" evidence="1">
    <location>
        <begin position="211"/>
        <end position="278"/>
    </location>
</feature>
<evidence type="ECO:0000256" key="1">
    <source>
        <dbReference type="SAM" id="Coils"/>
    </source>
</evidence>
<feature type="coiled-coil region" evidence="1">
    <location>
        <begin position="334"/>
        <end position="368"/>
    </location>
</feature>
<feature type="compositionally biased region" description="Polar residues" evidence="2">
    <location>
        <begin position="46"/>
        <end position="63"/>
    </location>
</feature>
<feature type="compositionally biased region" description="Basic and acidic residues" evidence="2">
    <location>
        <begin position="33"/>
        <end position="43"/>
    </location>
</feature>
<name>A0ABR1Y072_9PEZI</name>
<feature type="region of interest" description="Disordered" evidence="2">
    <location>
        <begin position="1"/>
        <end position="78"/>
    </location>
</feature>
<accession>A0ABR1Y072</accession>
<dbReference type="Proteomes" id="UP001456524">
    <property type="component" value="Unassembled WGS sequence"/>
</dbReference>
<evidence type="ECO:0000313" key="4">
    <source>
        <dbReference type="Proteomes" id="UP001456524"/>
    </source>
</evidence>
<reference evidence="3 4" key="1">
    <citation type="journal article" date="2022" name="G3 (Bethesda)">
        <title>Enemy or ally: a genomic approach to elucidate the lifestyle of Phyllosticta citrichinaensis.</title>
        <authorList>
            <person name="Buijs V.A."/>
            <person name="Groenewald J.Z."/>
            <person name="Haridas S."/>
            <person name="LaButti K.M."/>
            <person name="Lipzen A."/>
            <person name="Martin F.M."/>
            <person name="Barry K."/>
            <person name="Grigoriev I.V."/>
            <person name="Crous P.W."/>
            <person name="Seidl M.F."/>
        </authorList>
    </citation>
    <scope>NUCLEOTIDE SEQUENCE [LARGE SCALE GENOMIC DNA]</scope>
    <source>
        <strain evidence="3 4">CBS 129764</strain>
    </source>
</reference>
<evidence type="ECO:0000256" key="2">
    <source>
        <dbReference type="SAM" id="MobiDB-lite"/>
    </source>
</evidence>
<organism evidence="3 4">
    <name type="scientific">Phyllosticta citrichinensis</name>
    <dbReference type="NCBI Taxonomy" id="1130410"/>
    <lineage>
        <taxon>Eukaryota</taxon>
        <taxon>Fungi</taxon>
        <taxon>Dikarya</taxon>
        <taxon>Ascomycota</taxon>
        <taxon>Pezizomycotina</taxon>
        <taxon>Dothideomycetes</taxon>
        <taxon>Dothideomycetes incertae sedis</taxon>
        <taxon>Botryosphaeriales</taxon>
        <taxon>Phyllostictaceae</taxon>
        <taxon>Phyllosticta</taxon>
    </lineage>
</organism>